<accession>A0A0G0BPZ0</accession>
<proteinExistence type="predicted"/>
<dbReference type="InterPro" id="IPR036265">
    <property type="entry name" value="HIT-like_sf"/>
</dbReference>
<evidence type="ECO:0000313" key="2">
    <source>
        <dbReference type="Proteomes" id="UP000034457"/>
    </source>
</evidence>
<dbReference type="AlphaFoldDB" id="A0A0G0BPZ0"/>
<evidence type="ECO:0000313" key="1">
    <source>
        <dbReference type="EMBL" id="KKP71513.1"/>
    </source>
</evidence>
<comment type="caution">
    <text evidence="1">The sequence shown here is derived from an EMBL/GenBank/DDBJ whole genome shotgun (WGS) entry which is preliminary data.</text>
</comment>
<gene>
    <name evidence="1" type="ORF">UR68_C0034G0008</name>
</gene>
<dbReference type="Proteomes" id="UP000034457">
    <property type="component" value="Unassembled WGS sequence"/>
</dbReference>
<dbReference type="GO" id="GO:0016779">
    <property type="term" value="F:nucleotidyltransferase activity"/>
    <property type="evidence" value="ECO:0007669"/>
    <property type="project" value="UniProtKB-KW"/>
</dbReference>
<dbReference type="SUPFAM" id="SSF54197">
    <property type="entry name" value="HIT-like"/>
    <property type="match status" value="2"/>
</dbReference>
<dbReference type="STRING" id="1618478.UR68_C0034G0008"/>
<keyword evidence="1" id="KW-0548">Nucleotidyltransferase</keyword>
<dbReference type="Gene3D" id="3.30.428.10">
    <property type="entry name" value="HIT-like"/>
    <property type="match status" value="3"/>
</dbReference>
<organism evidence="1 2">
    <name type="scientific">Candidatus Roizmanbacteria bacterium GW2011_GWA2_35_19</name>
    <dbReference type="NCBI Taxonomy" id="1618478"/>
    <lineage>
        <taxon>Bacteria</taxon>
        <taxon>Candidatus Roizmaniibacteriota</taxon>
    </lineage>
</organism>
<dbReference type="InterPro" id="IPR053177">
    <property type="entry name" value="ADP-glucose_phosphorylase"/>
</dbReference>
<keyword evidence="1" id="KW-0808">Transferase</keyword>
<dbReference type="EMBL" id="LBQC01000034">
    <property type="protein sequence ID" value="KKP71513.1"/>
    <property type="molecule type" value="Genomic_DNA"/>
</dbReference>
<name>A0A0G0BPZ0_9BACT</name>
<reference evidence="1 2" key="1">
    <citation type="journal article" date="2015" name="Nature">
        <title>rRNA introns, odd ribosomes, and small enigmatic genomes across a large radiation of phyla.</title>
        <authorList>
            <person name="Brown C.T."/>
            <person name="Hug L.A."/>
            <person name="Thomas B.C."/>
            <person name="Sharon I."/>
            <person name="Castelle C.J."/>
            <person name="Singh A."/>
            <person name="Wilkins M.J."/>
            <person name="Williams K.H."/>
            <person name="Banfield J.F."/>
        </authorList>
    </citation>
    <scope>NUCLEOTIDE SEQUENCE [LARGE SCALE GENOMIC DNA]</scope>
</reference>
<sequence length="313" mass="35525">MANYISDFTKSRFMVSNPARTARTGMDGKPFRCPFCPGNEIDTPPETYRVGPGEPNKSGWEIRVVPNKFAITDIHEVIIHSSDHEKNIEDFEIHQVENLIKTYINRFKYWSLDSSSSTSSPPQNDGRRKGKVFIFHNYSLVSGASLIHPHSQVSVVPTDIPTSTLALQPITNIVEQIGDFASYCPDYSEWAYEVWIAENPKSEIRRSKQIQNSNFKDLNENQIEDLATILQSAIRKLKKIHGSNPHYSKKPFGYNFYISVPSHPKGVQSEAIPESWYLRIIPRFMERAGFELSTGIMVNSIDPKSASAELKNI</sequence>
<protein>
    <submittedName>
        <fullName evidence="1">Galactose-1-phosphate uridylyltransferase</fullName>
    </submittedName>
</protein>
<dbReference type="PANTHER" id="PTHR42763:SF2">
    <property type="entry name" value="ADP-GLUCOSE PHOSPHORYLASE"/>
    <property type="match status" value="1"/>
</dbReference>
<dbReference type="PANTHER" id="PTHR42763">
    <property type="entry name" value="ADP-GLUCOSE PHOSPHORYLASE"/>
    <property type="match status" value="1"/>
</dbReference>